<reference evidence="5 6" key="1">
    <citation type="submission" date="2019-06" db="EMBL/GenBank/DDBJ databases">
        <title>Whole genome shotgun sequence of Cellulomonas gelida NBRC 3748.</title>
        <authorList>
            <person name="Hosoyama A."/>
            <person name="Uohara A."/>
            <person name="Ohji S."/>
            <person name="Ichikawa N."/>
        </authorList>
    </citation>
    <scope>NUCLEOTIDE SEQUENCE [LARGE SCALE GENOMIC DNA]</scope>
    <source>
        <strain evidence="5 6">NBRC 3748</strain>
    </source>
</reference>
<accession>A0A4Y3KKU1</accession>
<organism evidence="5 6">
    <name type="scientific">Cellulomonas gelida</name>
    <dbReference type="NCBI Taxonomy" id="1712"/>
    <lineage>
        <taxon>Bacteria</taxon>
        <taxon>Bacillati</taxon>
        <taxon>Actinomycetota</taxon>
        <taxon>Actinomycetes</taxon>
        <taxon>Micrococcales</taxon>
        <taxon>Cellulomonadaceae</taxon>
        <taxon>Cellulomonas</taxon>
    </lineage>
</organism>
<dbReference type="Pfam" id="PF00583">
    <property type="entry name" value="Acetyltransf_1"/>
    <property type="match status" value="1"/>
</dbReference>
<dbReference type="PANTHER" id="PTHR43877">
    <property type="entry name" value="AMINOALKYLPHOSPHONATE N-ACETYLTRANSFERASE-RELATED-RELATED"/>
    <property type="match status" value="1"/>
</dbReference>
<evidence type="ECO:0000259" key="4">
    <source>
        <dbReference type="PROSITE" id="PS51186"/>
    </source>
</evidence>
<name>A0A4Y3KKU1_9CELL</name>
<dbReference type="InterPro" id="IPR000182">
    <property type="entry name" value="GNAT_dom"/>
</dbReference>
<protein>
    <recommendedName>
        <fullName evidence="4">N-acetyltransferase domain-containing protein</fullName>
    </recommendedName>
</protein>
<dbReference type="CDD" id="cd04301">
    <property type="entry name" value="NAT_SF"/>
    <property type="match status" value="1"/>
</dbReference>
<evidence type="ECO:0000256" key="1">
    <source>
        <dbReference type="ARBA" id="ARBA00022679"/>
    </source>
</evidence>
<dbReference type="InterPro" id="IPR050832">
    <property type="entry name" value="Bact_Acetyltransf"/>
</dbReference>
<evidence type="ECO:0000256" key="3">
    <source>
        <dbReference type="SAM" id="MobiDB-lite"/>
    </source>
</evidence>
<proteinExistence type="predicted"/>
<comment type="caution">
    <text evidence="5">The sequence shown here is derived from an EMBL/GenBank/DDBJ whole genome shotgun (WGS) entry which is preliminary data.</text>
</comment>
<dbReference type="Proteomes" id="UP000320461">
    <property type="component" value="Unassembled WGS sequence"/>
</dbReference>
<feature type="domain" description="N-acetyltransferase" evidence="4">
    <location>
        <begin position="31"/>
        <end position="194"/>
    </location>
</feature>
<keyword evidence="1" id="KW-0808">Transferase</keyword>
<dbReference type="Gene3D" id="3.40.630.30">
    <property type="match status" value="1"/>
</dbReference>
<dbReference type="InterPro" id="IPR016181">
    <property type="entry name" value="Acyl_CoA_acyltransferase"/>
</dbReference>
<gene>
    <name evidence="5" type="ORF">CGE01nite_18780</name>
</gene>
<feature type="region of interest" description="Disordered" evidence="3">
    <location>
        <begin position="130"/>
        <end position="152"/>
    </location>
</feature>
<dbReference type="PROSITE" id="PS51186">
    <property type="entry name" value="GNAT"/>
    <property type="match status" value="1"/>
</dbReference>
<dbReference type="GO" id="GO:0016747">
    <property type="term" value="F:acyltransferase activity, transferring groups other than amino-acyl groups"/>
    <property type="evidence" value="ECO:0007669"/>
    <property type="project" value="InterPro"/>
</dbReference>
<evidence type="ECO:0000256" key="2">
    <source>
        <dbReference type="ARBA" id="ARBA00023315"/>
    </source>
</evidence>
<sequence>MTATATEPAAALLRAYVDACNDVSRSVWGTDDYRREPAEMLEAMREKPYETFVRLVALDDEHADVPDDEIPLEAVLGTGVVVLPQQDNLTWAYVGATVRPAHRGRGVGSTILDACLALARENGRTTLMAETDHRAEPPEGPESLTAPTGSGRVPLDEAGVRFLTQRGWDLEQVARRSVLPLPLDPAVVEEQRARAALAAGDDYRTVSWDGPVPDEWVEAMAALYTEMSDAPPMGGLEYEQDQWDAARVRHHDDEHVKRGIQSWTTVAQHVPSGALVGYTTLMEVPPVRDLVHQEDTLVAAAHRGHRLGMLLKATNLQRLAAARPDARRIDTWNAEENGHMLAINVDLGFRPAGCSGEWQLKLGTAHGQTTP</sequence>
<keyword evidence="2" id="KW-0012">Acyltransferase</keyword>
<keyword evidence="6" id="KW-1185">Reference proteome</keyword>
<dbReference type="EMBL" id="BJLQ01000017">
    <property type="protein sequence ID" value="GEA84627.1"/>
    <property type="molecule type" value="Genomic_DNA"/>
</dbReference>
<dbReference type="AlphaFoldDB" id="A0A4Y3KKU1"/>
<dbReference type="SUPFAM" id="SSF55729">
    <property type="entry name" value="Acyl-CoA N-acyltransferases (Nat)"/>
    <property type="match status" value="2"/>
</dbReference>
<evidence type="ECO:0000313" key="5">
    <source>
        <dbReference type="EMBL" id="GEA84627.1"/>
    </source>
</evidence>
<evidence type="ECO:0000313" key="6">
    <source>
        <dbReference type="Proteomes" id="UP000320461"/>
    </source>
</evidence>